<evidence type="ECO:0000256" key="2">
    <source>
        <dbReference type="ARBA" id="ARBA00022771"/>
    </source>
</evidence>
<dbReference type="InterPro" id="IPR036855">
    <property type="entry name" value="Znf_CCCH_sf"/>
</dbReference>
<sequence length="383" mass="43526">MESRRGFRAPNDPRLPSETNLEASNPYKRSHDWSLSTGSRDASSNILTHHRASAATPTRSSAYGLTPPNASELRVFNGYVCPDGYHMAQQYTPEPSCRVAPSYYQTAGPSYNFCNSQPLTSGLAAAGDYYPPSPSCLTAWPHSAKDYHDVAESYKVSLHEAQAELDEARNSIRELRDAFSSGPHTVERFQVLNKQVKELKAKLKSEEQAHEKATEQWDERTERELERQQVDNDVLTSALITMIKKLKHNPHDMPRPCVALDNYLRDEYEGVVDMWYDKAKKYWRDNGRLKSELAGLRKNMAEDARKHKQSAGVGTEEGRVRKKRKVRLTEPSTSTSQTQELCDHYLLGRCRKAEDCGYYHPEGAELHRLRAEMATELNQMCAK</sequence>
<evidence type="ECO:0000256" key="5">
    <source>
        <dbReference type="SAM" id="MobiDB-lite"/>
    </source>
</evidence>
<evidence type="ECO:0000259" key="6">
    <source>
        <dbReference type="PROSITE" id="PS50103"/>
    </source>
</evidence>
<evidence type="ECO:0000256" key="3">
    <source>
        <dbReference type="ARBA" id="ARBA00022833"/>
    </source>
</evidence>
<feature type="compositionally biased region" description="Polar residues" evidence="5">
    <location>
        <begin position="33"/>
        <end position="42"/>
    </location>
</feature>
<feature type="region of interest" description="Disordered" evidence="5">
    <location>
        <begin position="206"/>
        <end position="225"/>
    </location>
</feature>
<evidence type="ECO:0000313" key="8">
    <source>
        <dbReference type="Proteomes" id="UP000799324"/>
    </source>
</evidence>
<accession>A0A6A6TF10</accession>
<keyword evidence="2 4" id="KW-0863">Zinc-finger</keyword>
<dbReference type="SUPFAM" id="SSF90229">
    <property type="entry name" value="CCCH zinc finger"/>
    <property type="match status" value="1"/>
</dbReference>
<feature type="domain" description="C3H1-type" evidence="6">
    <location>
        <begin position="336"/>
        <end position="363"/>
    </location>
</feature>
<dbReference type="InterPro" id="IPR000571">
    <property type="entry name" value="Znf_CCCH"/>
</dbReference>
<proteinExistence type="predicted"/>
<protein>
    <recommendedName>
        <fullName evidence="6">C3H1-type domain-containing protein</fullName>
    </recommendedName>
</protein>
<feature type="region of interest" description="Disordered" evidence="5">
    <location>
        <begin position="1"/>
        <end position="42"/>
    </location>
</feature>
<name>A0A6A6TF10_9PLEO</name>
<dbReference type="Proteomes" id="UP000799324">
    <property type="component" value="Unassembled WGS sequence"/>
</dbReference>
<feature type="region of interest" description="Disordered" evidence="5">
    <location>
        <begin position="304"/>
        <end position="334"/>
    </location>
</feature>
<keyword evidence="1 4" id="KW-0479">Metal-binding</keyword>
<organism evidence="7 8">
    <name type="scientific">Lophiostoma macrostomum CBS 122681</name>
    <dbReference type="NCBI Taxonomy" id="1314788"/>
    <lineage>
        <taxon>Eukaryota</taxon>
        <taxon>Fungi</taxon>
        <taxon>Dikarya</taxon>
        <taxon>Ascomycota</taxon>
        <taxon>Pezizomycotina</taxon>
        <taxon>Dothideomycetes</taxon>
        <taxon>Pleosporomycetidae</taxon>
        <taxon>Pleosporales</taxon>
        <taxon>Lophiostomataceae</taxon>
        <taxon>Lophiostoma</taxon>
    </lineage>
</organism>
<keyword evidence="3 4" id="KW-0862">Zinc</keyword>
<feature type="zinc finger region" description="C3H1-type" evidence="4">
    <location>
        <begin position="336"/>
        <end position="363"/>
    </location>
</feature>
<dbReference type="PROSITE" id="PS50103">
    <property type="entry name" value="ZF_C3H1"/>
    <property type="match status" value="1"/>
</dbReference>
<gene>
    <name evidence="7" type="ORF">K491DRAFT_713700</name>
</gene>
<evidence type="ECO:0000313" key="7">
    <source>
        <dbReference type="EMBL" id="KAF2658312.1"/>
    </source>
</evidence>
<dbReference type="GO" id="GO:0008270">
    <property type="term" value="F:zinc ion binding"/>
    <property type="evidence" value="ECO:0007669"/>
    <property type="project" value="UniProtKB-KW"/>
</dbReference>
<dbReference type="EMBL" id="MU004316">
    <property type="protein sequence ID" value="KAF2658312.1"/>
    <property type="molecule type" value="Genomic_DNA"/>
</dbReference>
<keyword evidence="8" id="KW-1185">Reference proteome</keyword>
<reference evidence="7" key="1">
    <citation type="journal article" date="2020" name="Stud. Mycol.">
        <title>101 Dothideomycetes genomes: a test case for predicting lifestyles and emergence of pathogens.</title>
        <authorList>
            <person name="Haridas S."/>
            <person name="Albert R."/>
            <person name="Binder M."/>
            <person name="Bloem J."/>
            <person name="Labutti K."/>
            <person name="Salamov A."/>
            <person name="Andreopoulos B."/>
            <person name="Baker S."/>
            <person name="Barry K."/>
            <person name="Bills G."/>
            <person name="Bluhm B."/>
            <person name="Cannon C."/>
            <person name="Castanera R."/>
            <person name="Culley D."/>
            <person name="Daum C."/>
            <person name="Ezra D."/>
            <person name="Gonzalez J."/>
            <person name="Henrissat B."/>
            <person name="Kuo A."/>
            <person name="Liang C."/>
            <person name="Lipzen A."/>
            <person name="Lutzoni F."/>
            <person name="Magnuson J."/>
            <person name="Mondo S."/>
            <person name="Nolan M."/>
            <person name="Ohm R."/>
            <person name="Pangilinan J."/>
            <person name="Park H.-J."/>
            <person name="Ramirez L."/>
            <person name="Alfaro M."/>
            <person name="Sun H."/>
            <person name="Tritt A."/>
            <person name="Yoshinaga Y."/>
            <person name="Zwiers L.-H."/>
            <person name="Turgeon B."/>
            <person name="Goodwin S."/>
            <person name="Spatafora J."/>
            <person name="Crous P."/>
            <person name="Grigoriev I."/>
        </authorList>
    </citation>
    <scope>NUCLEOTIDE SEQUENCE</scope>
    <source>
        <strain evidence="7">CBS 122681</strain>
    </source>
</reference>
<dbReference type="AlphaFoldDB" id="A0A6A6TF10"/>
<evidence type="ECO:0000256" key="1">
    <source>
        <dbReference type="ARBA" id="ARBA00022723"/>
    </source>
</evidence>
<dbReference type="Gene3D" id="2.30.30.1190">
    <property type="match status" value="1"/>
</dbReference>
<evidence type="ECO:0000256" key="4">
    <source>
        <dbReference type="PROSITE-ProRule" id="PRU00723"/>
    </source>
</evidence>